<keyword evidence="3" id="KW-0053">Apoptosis</keyword>
<protein>
    <recommendedName>
        <fullName evidence="10">TNFR-Cys domain-containing protein</fullName>
    </recommendedName>
</protein>
<evidence type="ECO:0000313" key="11">
    <source>
        <dbReference type="Ensembl" id="ENSCSEP00000005928.1"/>
    </source>
</evidence>
<dbReference type="AlphaFoldDB" id="A0A3P8URV5"/>
<evidence type="ECO:0000256" key="9">
    <source>
        <dbReference type="SAM" id="SignalP"/>
    </source>
</evidence>
<feature type="repeat" description="TNFR-Cys" evidence="8">
    <location>
        <begin position="139"/>
        <end position="179"/>
    </location>
</feature>
<feature type="domain" description="TNFR-Cys" evidence="10">
    <location>
        <begin position="59"/>
        <end position="100"/>
    </location>
</feature>
<feature type="disulfide bond" evidence="8">
    <location>
        <begin position="140"/>
        <end position="155"/>
    </location>
</feature>
<dbReference type="Ensembl" id="ENSCSET00000005992.1">
    <property type="protein sequence ID" value="ENSCSEP00000005928.1"/>
    <property type="gene ID" value="ENSCSEG00000003830.1"/>
</dbReference>
<dbReference type="InterPro" id="IPR048522">
    <property type="entry name" value="Death_3_fish"/>
</dbReference>
<feature type="chain" id="PRO_5017960587" description="TNFR-Cys domain-containing protein" evidence="9">
    <location>
        <begin position="17"/>
        <end position="278"/>
    </location>
</feature>
<reference evidence="11" key="3">
    <citation type="submission" date="2025-09" db="UniProtKB">
        <authorList>
            <consortium name="Ensembl"/>
        </authorList>
    </citation>
    <scope>IDENTIFICATION</scope>
</reference>
<dbReference type="Gene3D" id="2.10.50.10">
    <property type="entry name" value="Tumor Necrosis Factor Receptor, subunit A, domain 2"/>
    <property type="match status" value="3"/>
</dbReference>
<accession>A0A3P8URV5</accession>
<dbReference type="OMA" id="CAPCSAN"/>
<proteinExistence type="predicted"/>
<dbReference type="InterPro" id="IPR001368">
    <property type="entry name" value="TNFR/NGFR_Cys_rich_reg"/>
</dbReference>
<dbReference type="InParanoid" id="A0A3P8URV5"/>
<dbReference type="Pfam" id="PF21733">
    <property type="entry name" value="Death_3"/>
    <property type="match status" value="1"/>
</dbReference>
<sequence length="278" mass="31279">MTLMMLLLPVLCQVQADEPIKTFRFQDPVTGETLTCDKCQPGTFMAAPCTATTPTDCAPCSSQHFTARWNYLSRCLYCNNFCSDNQEVEVECSALNNRVCRCKEGFFSKNDFCIRHSECEPGFGVQINGTRKTDTVCEMCPYGYFSSSSSALDPCVEHTECKNGTVVLLPGSLYSDSVCGTCEELARGGDSLRNFISGFFAMYRMLFRYSVGYFFICSFPLRPPWVHRAPEEQLWKLPQLLKDAQLNTMATRLQKTLTEIKEQNPGCSLRSERLGIMG</sequence>
<evidence type="ECO:0000256" key="1">
    <source>
        <dbReference type="ARBA" id="ARBA00004613"/>
    </source>
</evidence>
<evidence type="ECO:0000256" key="6">
    <source>
        <dbReference type="ARBA" id="ARBA00023157"/>
    </source>
</evidence>
<feature type="disulfide bond" evidence="8">
    <location>
        <begin position="161"/>
        <end position="179"/>
    </location>
</feature>
<evidence type="ECO:0000256" key="8">
    <source>
        <dbReference type="PROSITE-ProRule" id="PRU00206"/>
    </source>
</evidence>
<evidence type="ECO:0000256" key="4">
    <source>
        <dbReference type="ARBA" id="ARBA00022729"/>
    </source>
</evidence>
<dbReference type="GO" id="GO:0006915">
    <property type="term" value="P:apoptotic process"/>
    <property type="evidence" value="ECO:0007669"/>
    <property type="project" value="UniProtKB-KW"/>
</dbReference>
<feature type="repeat" description="TNFR-Cys" evidence="8">
    <location>
        <begin position="59"/>
        <end position="100"/>
    </location>
</feature>
<dbReference type="InterPro" id="IPR052459">
    <property type="entry name" value="TNFRSF_decoy_receptor"/>
</dbReference>
<dbReference type="Proteomes" id="UP000265120">
    <property type="component" value="Chromosome 13"/>
</dbReference>
<dbReference type="PANTHER" id="PTHR23097:SF90">
    <property type="entry name" value="TUMOR NECROSIS FACTOR RECEPTOR SUPERFAMILY MEMBER 11B"/>
    <property type="match status" value="1"/>
</dbReference>
<keyword evidence="6 8" id="KW-1015">Disulfide bond</keyword>
<dbReference type="Pfam" id="PF00020">
    <property type="entry name" value="TNFR_c6"/>
    <property type="match status" value="4"/>
</dbReference>
<keyword evidence="12" id="KW-1185">Reference proteome</keyword>
<comment type="subcellular location">
    <subcellularLocation>
        <location evidence="1">Secreted</location>
    </subcellularLocation>
</comment>
<feature type="repeat" description="TNFR-Cys" evidence="8">
    <location>
        <begin position="101"/>
        <end position="137"/>
    </location>
</feature>
<comment type="caution">
    <text evidence="8">Lacks conserved residue(s) required for the propagation of feature annotation.</text>
</comment>
<evidence type="ECO:0000256" key="5">
    <source>
        <dbReference type="ARBA" id="ARBA00022737"/>
    </source>
</evidence>
<evidence type="ECO:0000313" key="12">
    <source>
        <dbReference type="Proteomes" id="UP000265120"/>
    </source>
</evidence>
<reference evidence="11 12" key="1">
    <citation type="journal article" date="2014" name="Nat. Genet.">
        <title>Whole-genome sequence of a flatfish provides insights into ZW sex chromosome evolution and adaptation to a benthic lifestyle.</title>
        <authorList>
            <person name="Chen S."/>
            <person name="Zhang G."/>
            <person name="Shao C."/>
            <person name="Huang Q."/>
            <person name="Liu G."/>
            <person name="Zhang P."/>
            <person name="Song W."/>
            <person name="An N."/>
            <person name="Chalopin D."/>
            <person name="Volff J.N."/>
            <person name="Hong Y."/>
            <person name="Li Q."/>
            <person name="Sha Z."/>
            <person name="Zhou H."/>
            <person name="Xie M."/>
            <person name="Yu Q."/>
            <person name="Liu Y."/>
            <person name="Xiang H."/>
            <person name="Wang N."/>
            <person name="Wu K."/>
            <person name="Yang C."/>
            <person name="Zhou Q."/>
            <person name="Liao X."/>
            <person name="Yang L."/>
            <person name="Hu Q."/>
            <person name="Zhang J."/>
            <person name="Meng L."/>
            <person name="Jin L."/>
            <person name="Tian Y."/>
            <person name="Lian J."/>
            <person name="Yang J."/>
            <person name="Miao G."/>
            <person name="Liu S."/>
            <person name="Liang Z."/>
            <person name="Yan F."/>
            <person name="Li Y."/>
            <person name="Sun B."/>
            <person name="Zhang H."/>
            <person name="Zhang J."/>
            <person name="Zhu Y."/>
            <person name="Du M."/>
            <person name="Zhao Y."/>
            <person name="Schartl M."/>
            <person name="Tang Q."/>
            <person name="Wang J."/>
        </authorList>
    </citation>
    <scope>NUCLEOTIDE SEQUENCE</scope>
</reference>
<feature type="disulfide bond" evidence="8">
    <location>
        <begin position="82"/>
        <end position="100"/>
    </location>
</feature>
<dbReference type="PROSITE" id="PS50050">
    <property type="entry name" value="TNFR_NGFR_2"/>
    <property type="match status" value="3"/>
</dbReference>
<name>A0A3P8URV5_CYNSE</name>
<dbReference type="SUPFAM" id="SSF57586">
    <property type="entry name" value="TNF receptor-like"/>
    <property type="match status" value="2"/>
</dbReference>
<feature type="disulfide bond" evidence="8">
    <location>
        <begin position="119"/>
        <end position="137"/>
    </location>
</feature>
<keyword evidence="4 9" id="KW-0732">Signal</keyword>
<evidence type="ECO:0000256" key="3">
    <source>
        <dbReference type="ARBA" id="ARBA00022703"/>
    </source>
</evidence>
<dbReference type="GO" id="GO:0005576">
    <property type="term" value="C:extracellular region"/>
    <property type="evidence" value="ECO:0007669"/>
    <property type="project" value="UniProtKB-SubCell"/>
</dbReference>
<feature type="domain" description="TNFR-Cys" evidence="10">
    <location>
        <begin position="139"/>
        <end position="179"/>
    </location>
</feature>
<dbReference type="SMART" id="SM00208">
    <property type="entry name" value="TNFR"/>
    <property type="match status" value="4"/>
</dbReference>
<evidence type="ECO:0000256" key="2">
    <source>
        <dbReference type="ARBA" id="ARBA00022525"/>
    </source>
</evidence>
<evidence type="ECO:0000256" key="7">
    <source>
        <dbReference type="ARBA" id="ARBA00023180"/>
    </source>
</evidence>
<dbReference type="STRING" id="244447.ENSCSEP00000005928"/>
<feature type="disulfide bond" evidence="8">
    <location>
        <begin position="60"/>
        <end position="75"/>
    </location>
</feature>
<reference evidence="11" key="2">
    <citation type="submission" date="2025-08" db="UniProtKB">
        <authorList>
            <consortium name="Ensembl"/>
        </authorList>
    </citation>
    <scope>IDENTIFICATION</scope>
</reference>
<keyword evidence="2" id="KW-0964">Secreted</keyword>
<keyword evidence="7" id="KW-0325">Glycoprotein</keyword>
<feature type="domain" description="TNFR-Cys" evidence="10">
    <location>
        <begin position="101"/>
        <end position="137"/>
    </location>
</feature>
<evidence type="ECO:0000259" key="10">
    <source>
        <dbReference type="PROSITE" id="PS50050"/>
    </source>
</evidence>
<dbReference type="PANTHER" id="PTHR23097">
    <property type="entry name" value="TUMOR NECROSIS FACTOR RECEPTOR SUPERFAMILY MEMBER"/>
    <property type="match status" value="1"/>
</dbReference>
<organism evidence="11 12">
    <name type="scientific">Cynoglossus semilaevis</name>
    <name type="common">Tongue sole</name>
    <dbReference type="NCBI Taxonomy" id="244447"/>
    <lineage>
        <taxon>Eukaryota</taxon>
        <taxon>Metazoa</taxon>
        <taxon>Chordata</taxon>
        <taxon>Craniata</taxon>
        <taxon>Vertebrata</taxon>
        <taxon>Euteleostomi</taxon>
        <taxon>Actinopterygii</taxon>
        <taxon>Neopterygii</taxon>
        <taxon>Teleostei</taxon>
        <taxon>Neoteleostei</taxon>
        <taxon>Acanthomorphata</taxon>
        <taxon>Carangaria</taxon>
        <taxon>Pleuronectiformes</taxon>
        <taxon>Pleuronectoidei</taxon>
        <taxon>Cynoglossidae</taxon>
        <taxon>Cynoglossinae</taxon>
        <taxon>Cynoglossus</taxon>
    </lineage>
</organism>
<dbReference type="GeneTree" id="ENSGT00940000155167"/>
<keyword evidence="5" id="KW-0677">Repeat</keyword>
<feature type="signal peptide" evidence="9">
    <location>
        <begin position="1"/>
        <end position="16"/>
    </location>
</feature>